<keyword evidence="13 15" id="KW-0131">Cell cycle</keyword>
<proteinExistence type="inferred from homology"/>
<dbReference type="PANTHER" id="PTHR15189">
    <property type="entry name" value="BRISC AND BRCA1-A COMPLEX MEMBER 2"/>
    <property type="match status" value="1"/>
</dbReference>
<sequence length="384" mass="43677">MKLSVMDKLLKTEQDRSRKQLLRQLEYVKRNGLPGGLCSDLAEITGVTECLVMSGRHESEVIIKIPFAGSTFTVYLLFYLKEPWMPPEFSFSDTCFMSAITTKELEEQVLVLNNWNCTEEDLVAQLLHQLLQFYKQHQLTKLESDDVLQFEYQSLLNTLKIGDGDIEVIVSNSRSQPSSMLIRLPLSLQDVPPVLVDANPGQTTAMLQIVFQSAEGVFIPKLHLSPRVENLIGGSNLLALPSVPPGTCLVDYVERVLELLEQKVRRCILAFEMRKQFIAQVLCQFGCAVIEYDAKKFSKIILMCEVKDFHFLIFVTLDALFPQQSPKVVLQSLYHNNSKGPFSMEVKDIPFHSHWNSEEMVLRMKEGVMSKVGNFQTTSVRNFS</sequence>
<keyword evidence="17" id="KW-1185">Reference proteome</keyword>
<evidence type="ECO:0000313" key="17">
    <source>
        <dbReference type="Proteomes" id="UP001381693"/>
    </source>
</evidence>
<evidence type="ECO:0000256" key="4">
    <source>
        <dbReference type="ARBA" id="ARBA00022618"/>
    </source>
</evidence>
<evidence type="ECO:0000313" key="16">
    <source>
        <dbReference type="EMBL" id="KAK7073647.1"/>
    </source>
</evidence>
<dbReference type="GO" id="GO:0007095">
    <property type="term" value="P:mitotic G2 DNA damage checkpoint signaling"/>
    <property type="evidence" value="ECO:0007669"/>
    <property type="project" value="UniProtKB-UniRule"/>
</dbReference>
<evidence type="ECO:0000256" key="13">
    <source>
        <dbReference type="ARBA" id="ARBA00023306"/>
    </source>
</evidence>
<dbReference type="PANTHER" id="PTHR15189:SF7">
    <property type="entry name" value="BRISC AND BRCA1-A COMPLEX MEMBER 2"/>
    <property type="match status" value="1"/>
</dbReference>
<name>A0AAN8WX06_HALRR</name>
<evidence type="ECO:0000256" key="15">
    <source>
        <dbReference type="RuleBase" id="RU368019"/>
    </source>
</evidence>
<comment type="function">
    <text evidence="15">May play a role in homeostasis or cellular differentiation in cells of neural, epithelial and germline origins. May also act as a death receptor-associated anti-apoptotic protein, which inhibits the mitochondrial apoptotic pathway.</text>
</comment>
<keyword evidence="3 15" id="KW-0963">Cytoplasm</keyword>
<keyword evidence="5 15" id="KW-0053">Apoptosis</keyword>
<evidence type="ECO:0000256" key="7">
    <source>
        <dbReference type="ARBA" id="ARBA00022763"/>
    </source>
</evidence>
<comment type="caution">
    <text evidence="16">The sequence shown here is derived from an EMBL/GenBank/DDBJ whole genome shotgun (WGS) entry which is preliminary data.</text>
</comment>
<evidence type="ECO:0000256" key="12">
    <source>
        <dbReference type="ARBA" id="ARBA00023242"/>
    </source>
</evidence>
<keyword evidence="8 15" id="KW-0498">Mitosis</keyword>
<keyword evidence="9 15" id="KW-0833">Ubl conjugation pathway</keyword>
<dbReference type="GO" id="GO:0051301">
    <property type="term" value="P:cell division"/>
    <property type="evidence" value="ECO:0007669"/>
    <property type="project" value="UniProtKB-UniRule"/>
</dbReference>
<keyword evidence="4 15" id="KW-0132">Cell division</keyword>
<gene>
    <name evidence="16" type="ORF">SK128_005451</name>
</gene>
<reference evidence="16 17" key="1">
    <citation type="submission" date="2023-11" db="EMBL/GenBank/DDBJ databases">
        <title>Halocaridina rubra genome assembly.</title>
        <authorList>
            <person name="Smith C."/>
        </authorList>
    </citation>
    <scope>NUCLEOTIDE SEQUENCE [LARGE SCALE GENOMIC DNA]</scope>
    <source>
        <strain evidence="16">EP-1</strain>
        <tissue evidence="16">Whole</tissue>
    </source>
</reference>
<protein>
    <recommendedName>
        <fullName evidence="2 15">BRISC and BRCA1-A complex member 2</fullName>
    </recommendedName>
</protein>
<comment type="domain">
    <text evidence="15">Contains 2 ubiquitin-conjugating enzyme family-like (UEV-like) regions. These regions lack the critical Cys residues required for ubiquitination but retain the ability to bind ubiquitin.</text>
</comment>
<dbReference type="GO" id="GO:0005737">
    <property type="term" value="C:cytoplasm"/>
    <property type="evidence" value="ECO:0007669"/>
    <property type="project" value="UniProtKB-SubCell"/>
</dbReference>
<dbReference type="GO" id="GO:0006302">
    <property type="term" value="P:double-strand break repair"/>
    <property type="evidence" value="ECO:0007669"/>
    <property type="project" value="UniProtKB-UniRule"/>
</dbReference>
<keyword evidence="10 15" id="KW-0156">Chromatin regulator</keyword>
<comment type="subunit">
    <text evidence="15">Component of the ARISC complex. Component of the BRCA1-A complex. Component of the BRISC complex. Binds polyubiquitin.</text>
</comment>
<dbReference type="GO" id="GO:0070552">
    <property type="term" value="C:BRISC complex"/>
    <property type="evidence" value="ECO:0007669"/>
    <property type="project" value="UniProtKB-UniRule"/>
</dbReference>
<evidence type="ECO:0000256" key="3">
    <source>
        <dbReference type="ARBA" id="ARBA00022490"/>
    </source>
</evidence>
<dbReference type="InterPro" id="IPR010358">
    <property type="entry name" value="BRE"/>
</dbReference>
<dbReference type="GO" id="GO:0045739">
    <property type="term" value="P:positive regulation of DNA repair"/>
    <property type="evidence" value="ECO:0007669"/>
    <property type="project" value="UniProtKB-UniRule"/>
</dbReference>
<evidence type="ECO:0000256" key="1">
    <source>
        <dbReference type="ARBA" id="ARBA00004123"/>
    </source>
</evidence>
<evidence type="ECO:0000256" key="6">
    <source>
        <dbReference type="ARBA" id="ARBA00022737"/>
    </source>
</evidence>
<dbReference type="GO" id="GO:0010212">
    <property type="term" value="P:response to ionizing radiation"/>
    <property type="evidence" value="ECO:0007669"/>
    <property type="project" value="UniProtKB-UniRule"/>
</dbReference>
<evidence type="ECO:0000256" key="10">
    <source>
        <dbReference type="ARBA" id="ARBA00022853"/>
    </source>
</evidence>
<comment type="subcellular location">
    <subcellularLocation>
        <location evidence="15">Cytoplasm</location>
    </subcellularLocation>
    <subcellularLocation>
        <location evidence="1 15">Nucleus</location>
    </subcellularLocation>
    <text evidence="15">Localizes at sites of DNA damage at double-strand breaks (DSBs).</text>
</comment>
<dbReference type="GO" id="GO:0031593">
    <property type="term" value="F:polyubiquitin modification-dependent protein binding"/>
    <property type="evidence" value="ECO:0007669"/>
    <property type="project" value="UniProtKB-UniRule"/>
</dbReference>
<evidence type="ECO:0000256" key="5">
    <source>
        <dbReference type="ARBA" id="ARBA00022703"/>
    </source>
</evidence>
<organism evidence="16 17">
    <name type="scientific">Halocaridina rubra</name>
    <name type="common">Hawaiian red shrimp</name>
    <dbReference type="NCBI Taxonomy" id="373956"/>
    <lineage>
        <taxon>Eukaryota</taxon>
        <taxon>Metazoa</taxon>
        <taxon>Ecdysozoa</taxon>
        <taxon>Arthropoda</taxon>
        <taxon>Crustacea</taxon>
        <taxon>Multicrustacea</taxon>
        <taxon>Malacostraca</taxon>
        <taxon>Eumalacostraca</taxon>
        <taxon>Eucarida</taxon>
        <taxon>Decapoda</taxon>
        <taxon>Pleocyemata</taxon>
        <taxon>Caridea</taxon>
        <taxon>Atyoidea</taxon>
        <taxon>Atyidae</taxon>
        <taxon>Halocaridina</taxon>
    </lineage>
</organism>
<dbReference type="GO" id="GO:0006325">
    <property type="term" value="P:chromatin organization"/>
    <property type="evidence" value="ECO:0007669"/>
    <property type="project" value="UniProtKB-UniRule"/>
</dbReference>
<evidence type="ECO:0000256" key="14">
    <source>
        <dbReference type="ARBA" id="ARBA00025766"/>
    </source>
</evidence>
<accession>A0AAN8WX06</accession>
<dbReference type="AlphaFoldDB" id="A0AAN8WX06"/>
<dbReference type="EMBL" id="JAXCGZ010012314">
    <property type="protein sequence ID" value="KAK7073647.1"/>
    <property type="molecule type" value="Genomic_DNA"/>
</dbReference>
<keyword evidence="6" id="KW-0677">Repeat</keyword>
<dbReference type="GO" id="GO:0070531">
    <property type="term" value="C:BRCA1-A complex"/>
    <property type="evidence" value="ECO:0007669"/>
    <property type="project" value="UniProtKB-UniRule"/>
</dbReference>
<evidence type="ECO:0000256" key="8">
    <source>
        <dbReference type="ARBA" id="ARBA00022776"/>
    </source>
</evidence>
<evidence type="ECO:0000256" key="9">
    <source>
        <dbReference type="ARBA" id="ARBA00022786"/>
    </source>
</evidence>
<keyword evidence="11 15" id="KW-0234">DNA repair</keyword>
<dbReference type="Proteomes" id="UP001381693">
    <property type="component" value="Unassembled WGS sequence"/>
</dbReference>
<keyword evidence="7 15" id="KW-0227">DNA damage</keyword>
<evidence type="ECO:0000256" key="2">
    <source>
        <dbReference type="ARBA" id="ARBA00019438"/>
    </source>
</evidence>
<keyword evidence="12 15" id="KW-0539">Nucleus</keyword>
<comment type="similarity">
    <text evidence="14 15">Belongs to the BABAM2 family.</text>
</comment>
<evidence type="ECO:0000256" key="11">
    <source>
        <dbReference type="ARBA" id="ARBA00023204"/>
    </source>
</evidence>
<dbReference type="GO" id="GO:0006915">
    <property type="term" value="P:apoptotic process"/>
    <property type="evidence" value="ECO:0007669"/>
    <property type="project" value="UniProtKB-UniRule"/>
</dbReference>
<dbReference type="Pfam" id="PF06113">
    <property type="entry name" value="BRE"/>
    <property type="match status" value="1"/>
</dbReference>